<dbReference type="GO" id="GO:0010181">
    <property type="term" value="F:FMN binding"/>
    <property type="evidence" value="ECO:0007669"/>
    <property type="project" value="InterPro"/>
</dbReference>
<dbReference type="SUPFAM" id="SSF140490">
    <property type="entry name" value="Nqo1C-terminal domain-like"/>
    <property type="match status" value="1"/>
</dbReference>
<dbReference type="PROSITE" id="PS00198">
    <property type="entry name" value="4FE4S_FER_1"/>
    <property type="match status" value="2"/>
</dbReference>
<evidence type="ECO:0000313" key="7">
    <source>
        <dbReference type="EMBL" id="VYT71413.1"/>
    </source>
</evidence>
<dbReference type="Pfam" id="PF00037">
    <property type="entry name" value="Fer4"/>
    <property type="match status" value="2"/>
</dbReference>
<dbReference type="GO" id="GO:0046872">
    <property type="term" value="F:metal ion binding"/>
    <property type="evidence" value="ECO:0007669"/>
    <property type="project" value="UniProtKB-KW"/>
</dbReference>
<dbReference type="InterPro" id="IPR037207">
    <property type="entry name" value="Nuop51_4Fe4S-bd_sf"/>
</dbReference>
<dbReference type="SUPFAM" id="SSF54862">
    <property type="entry name" value="4Fe-4S ferredoxins"/>
    <property type="match status" value="1"/>
</dbReference>
<organism evidence="7">
    <name type="scientific">Finegoldia magna</name>
    <name type="common">Peptostreptococcus magnus</name>
    <dbReference type="NCBI Taxonomy" id="1260"/>
    <lineage>
        <taxon>Bacteria</taxon>
        <taxon>Bacillati</taxon>
        <taxon>Bacillota</taxon>
        <taxon>Tissierellia</taxon>
        <taxon>Tissierellales</taxon>
        <taxon>Peptoniphilaceae</taxon>
        <taxon>Finegoldia</taxon>
    </lineage>
</organism>
<dbReference type="EMBL" id="CACRTP010000006">
    <property type="protein sequence ID" value="VYT71413.1"/>
    <property type="molecule type" value="Genomic_DNA"/>
</dbReference>
<dbReference type="InterPro" id="IPR017896">
    <property type="entry name" value="4Fe4S_Fe-S-bd"/>
</dbReference>
<protein>
    <submittedName>
        <fullName evidence="7">NADP-reducing hydrogenase subunit HndC</fullName>
        <ecNumber evidence="7">1.12.1.3</ecNumber>
    </submittedName>
</protein>
<dbReference type="Gene3D" id="1.20.1440.230">
    <property type="entry name" value="NADH-ubiquinone oxidoreductase 51kDa subunit, iron-sulphur binding domain"/>
    <property type="match status" value="1"/>
</dbReference>
<dbReference type="InterPro" id="IPR017900">
    <property type="entry name" value="4Fe4S_Fe_S_CS"/>
</dbReference>
<dbReference type="FunFam" id="1.20.1440.230:FF:000001">
    <property type="entry name" value="Mitochondrial NADH dehydrogenase flavoprotein 1"/>
    <property type="match status" value="1"/>
</dbReference>
<dbReference type="GO" id="GO:0050583">
    <property type="term" value="F:hydrogen dehydrogenase (NADP+) activity"/>
    <property type="evidence" value="ECO:0007669"/>
    <property type="project" value="UniProtKB-EC"/>
</dbReference>
<dbReference type="PROSITE" id="PS00645">
    <property type="entry name" value="COMPLEX1_51K_2"/>
    <property type="match status" value="1"/>
</dbReference>
<accession>A0A6N2YYK3</accession>
<proteinExistence type="inferred from homology"/>
<feature type="domain" description="4Fe-4S ferredoxin-type" evidence="6">
    <location>
        <begin position="470"/>
        <end position="498"/>
    </location>
</feature>
<keyword evidence="7" id="KW-0560">Oxidoreductase</keyword>
<dbReference type="PROSITE" id="PS51379">
    <property type="entry name" value="4FE4S_FER_2"/>
    <property type="match status" value="2"/>
</dbReference>
<dbReference type="RefSeq" id="WP_156849678.1">
    <property type="nucleotide sequence ID" value="NZ_CACRTP010000006.1"/>
</dbReference>
<evidence type="ECO:0000256" key="1">
    <source>
        <dbReference type="ARBA" id="ARBA00007523"/>
    </source>
</evidence>
<dbReference type="Gene3D" id="3.40.50.11540">
    <property type="entry name" value="NADH-ubiquinone oxidoreductase 51kDa subunit"/>
    <property type="match status" value="1"/>
</dbReference>
<dbReference type="Gene3D" id="3.10.20.600">
    <property type="match status" value="1"/>
</dbReference>
<dbReference type="AlphaFoldDB" id="A0A6N2YYK3"/>
<evidence type="ECO:0000256" key="2">
    <source>
        <dbReference type="ARBA" id="ARBA00022485"/>
    </source>
</evidence>
<evidence type="ECO:0000256" key="4">
    <source>
        <dbReference type="ARBA" id="ARBA00023004"/>
    </source>
</evidence>
<evidence type="ECO:0000256" key="5">
    <source>
        <dbReference type="ARBA" id="ARBA00023014"/>
    </source>
</evidence>
<dbReference type="InterPro" id="IPR001949">
    <property type="entry name" value="NADH-UbQ_OxRdtase_51kDa_CS"/>
</dbReference>
<dbReference type="PANTHER" id="PTHR43578:SF3">
    <property type="entry name" value="NADH-QUINONE OXIDOREDUCTASE SUBUNIT F"/>
    <property type="match status" value="1"/>
</dbReference>
<dbReference type="Pfam" id="PF01512">
    <property type="entry name" value="Complex1_51K"/>
    <property type="match status" value="1"/>
</dbReference>
<evidence type="ECO:0000259" key="6">
    <source>
        <dbReference type="PROSITE" id="PS51379"/>
    </source>
</evidence>
<dbReference type="InterPro" id="IPR037225">
    <property type="entry name" value="Nuo51_FMN-bd_sf"/>
</dbReference>
<dbReference type="Gene3D" id="6.10.250.1450">
    <property type="match status" value="1"/>
</dbReference>
<dbReference type="SUPFAM" id="SSF142984">
    <property type="entry name" value="Nqo1 middle domain-like"/>
    <property type="match status" value="1"/>
</dbReference>
<dbReference type="Pfam" id="PF10589">
    <property type="entry name" value="NADH_4Fe-4S"/>
    <property type="match status" value="1"/>
</dbReference>
<name>A0A6N2YYK3_FINMA</name>
<keyword evidence="4" id="KW-0408">Iron</keyword>
<feature type="domain" description="4Fe-4S ferredoxin-type" evidence="6">
    <location>
        <begin position="499"/>
        <end position="526"/>
    </location>
</feature>
<sequence>MEKTNVIDQIIKENSSKFYDRIKNDDNFVVDGEKITKKGDFFQKQTRIALKNYGIINPESIEEYIVMGGYKALEKSIFELSNQEIIDIVKDSNLRGRGGAGFPTGRKWEGAMRVESDQKYVICNADEGDPGAYMDRSILEGDPHSVIEAMAICAKAIGADKGYVYIRAEYPKAVAALKKAIDDAKKYNLLGDNILGSDFSFDLKIRLGAGAFVCGEGTALIQSIEGKRGMPQAKVFRTTEKGLFRKPTVLNNVETFANIAAIINNGADWFKSIGTEDSPGTKVFALVGKVNNAGLVEVPMGMTINEIVFDIGGGIPNNKKVKAVQTGGPSGGCIPEELFDTKVDFISLARIGSIMGSGGMVVMDETDCMVDIAKFFMKFTVDESCGKCTPCRIGNKRVLEILERITSGQGELEDLDLLDDLCAVITDSSLCGLGKTATTPVISSMKYFRDEYKEHIVDKKCRASVCKDLLQYTITEKCVGCGICKKQCPVNAIFGEKREMHEIDTDVCIKCDNCRSACPVHAIVKM</sequence>
<dbReference type="EC" id="1.12.1.3" evidence="7"/>
<dbReference type="SMART" id="SM00928">
    <property type="entry name" value="NADH_4Fe-4S"/>
    <property type="match status" value="1"/>
</dbReference>
<dbReference type="PANTHER" id="PTHR43578">
    <property type="entry name" value="NADH-QUINONE OXIDOREDUCTASE SUBUNIT F"/>
    <property type="match status" value="1"/>
</dbReference>
<keyword evidence="2" id="KW-0004">4Fe-4S</keyword>
<comment type="similarity">
    <text evidence="1">Belongs to the complex I 51 kDa subunit family.</text>
</comment>
<evidence type="ECO:0000256" key="3">
    <source>
        <dbReference type="ARBA" id="ARBA00022723"/>
    </source>
</evidence>
<dbReference type="SUPFAM" id="SSF142019">
    <property type="entry name" value="Nqo1 FMN-binding domain-like"/>
    <property type="match status" value="1"/>
</dbReference>
<keyword evidence="5" id="KW-0411">Iron-sulfur</keyword>
<dbReference type="Gene3D" id="3.30.70.20">
    <property type="match status" value="1"/>
</dbReference>
<dbReference type="InterPro" id="IPR011538">
    <property type="entry name" value="Nuo51_FMN-bd"/>
</dbReference>
<gene>
    <name evidence="7" type="primary">hndC_1</name>
    <name evidence="7" type="ORF">FMLFYP121_00369</name>
</gene>
<dbReference type="GO" id="GO:0008137">
    <property type="term" value="F:NADH dehydrogenase (ubiquinone) activity"/>
    <property type="evidence" value="ECO:0007669"/>
    <property type="project" value="InterPro"/>
</dbReference>
<reference evidence="7" key="1">
    <citation type="submission" date="2019-11" db="EMBL/GenBank/DDBJ databases">
        <authorList>
            <person name="Feng L."/>
        </authorList>
    </citation>
    <scope>NUCLEOTIDE SEQUENCE</scope>
    <source>
        <strain evidence="7">FmagnaLFYP121</strain>
    </source>
</reference>
<dbReference type="FunFam" id="3.40.50.11540:FF:000001">
    <property type="entry name" value="NADH dehydrogenase [ubiquinone] flavoprotein 1, mitochondrial"/>
    <property type="match status" value="1"/>
</dbReference>
<keyword evidence="3" id="KW-0479">Metal-binding</keyword>
<dbReference type="InterPro" id="IPR019575">
    <property type="entry name" value="Nuop51_4Fe4S-bd"/>
</dbReference>
<dbReference type="GO" id="GO:0051539">
    <property type="term" value="F:4 iron, 4 sulfur cluster binding"/>
    <property type="evidence" value="ECO:0007669"/>
    <property type="project" value="UniProtKB-KW"/>
</dbReference>